<feature type="region of interest" description="Disordered" evidence="5">
    <location>
        <begin position="95"/>
        <end position="117"/>
    </location>
</feature>
<dbReference type="GO" id="GO:0004190">
    <property type="term" value="F:aspartic-type endopeptidase activity"/>
    <property type="evidence" value="ECO:0007669"/>
    <property type="project" value="UniProtKB-KW"/>
</dbReference>
<dbReference type="Gene3D" id="3.30.420.10">
    <property type="entry name" value="Ribonuclease H-like superfamily/Ribonuclease H"/>
    <property type="match status" value="1"/>
</dbReference>
<dbReference type="InterPro" id="IPR025724">
    <property type="entry name" value="GAG-pre-integrase_dom"/>
</dbReference>
<evidence type="ECO:0000256" key="1">
    <source>
        <dbReference type="ARBA" id="ARBA00022670"/>
    </source>
</evidence>
<dbReference type="Pfam" id="PF07727">
    <property type="entry name" value="RVT_2"/>
    <property type="match status" value="1"/>
</dbReference>
<dbReference type="InterPro" id="IPR039537">
    <property type="entry name" value="Retrotran_Ty1/copia-like"/>
</dbReference>
<dbReference type="Pfam" id="PF22936">
    <property type="entry name" value="Pol_BBD"/>
    <property type="match status" value="1"/>
</dbReference>
<name>A0A2I0VJ52_9ASPA</name>
<dbReference type="Pfam" id="PF25597">
    <property type="entry name" value="SH3_retrovirus"/>
    <property type="match status" value="1"/>
</dbReference>
<feature type="compositionally biased region" description="Polar residues" evidence="5">
    <location>
        <begin position="105"/>
        <end position="117"/>
    </location>
</feature>
<reference evidence="7 8" key="1">
    <citation type="journal article" date="2016" name="Sci. Rep.">
        <title>The Dendrobium catenatum Lindl. genome sequence provides insights into polysaccharide synthase, floral development and adaptive evolution.</title>
        <authorList>
            <person name="Zhang G.Q."/>
            <person name="Xu Q."/>
            <person name="Bian C."/>
            <person name="Tsai W.C."/>
            <person name="Yeh C.M."/>
            <person name="Liu K.W."/>
            <person name="Yoshida K."/>
            <person name="Zhang L.S."/>
            <person name="Chang S.B."/>
            <person name="Chen F."/>
            <person name="Shi Y."/>
            <person name="Su Y.Y."/>
            <person name="Zhang Y.Q."/>
            <person name="Chen L.J."/>
            <person name="Yin Y."/>
            <person name="Lin M."/>
            <person name="Huang H."/>
            <person name="Deng H."/>
            <person name="Wang Z.W."/>
            <person name="Zhu S.L."/>
            <person name="Zhao X."/>
            <person name="Deng C."/>
            <person name="Niu S.C."/>
            <person name="Huang J."/>
            <person name="Wang M."/>
            <person name="Liu G.H."/>
            <person name="Yang H.J."/>
            <person name="Xiao X.J."/>
            <person name="Hsiao Y.Y."/>
            <person name="Wu W.L."/>
            <person name="Chen Y.Y."/>
            <person name="Mitsuda N."/>
            <person name="Ohme-Takagi M."/>
            <person name="Luo Y.B."/>
            <person name="Van de Peer Y."/>
            <person name="Liu Z.J."/>
        </authorList>
    </citation>
    <scope>NUCLEOTIDE SEQUENCE [LARGE SCALE GENOMIC DNA]</scope>
    <source>
        <tissue evidence="7">The whole plant</tissue>
    </source>
</reference>
<proteinExistence type="predicted"/>
<dbReference type="AlphaFoldDB" id="A0A2I0VJ52"/>
<organism evidence="7 8">
    <name type="scientific">Dendrobium catenatum</name>
    <dbReference type="NCBI Taxonomy" id="906689"/>
    <lineage>
        <taxon>Eukaryota</taxon>
        <taxon>Viridiplantae</taxon>
        <taxon>Streptophyta</taxon>
        <taxon>Embryophyta</taxon>
        <taxon>Tracheophyta</taxon>
        <taxon>Spermatophyta</taxon>
        <taxon>Magnoliopsida</taxon>
        <taxon>Liliopsida</taxon>
        <taxon>Asparagales</taxon>
        <taxon>Orchidaceae</taxon>
        <taxon>Epidendroideae</taxon>
        <taxon>Malaxideae</taxon>
        <taxon>Dendrobiinae</taxon>
        <taxon>Dendrobium</taxon>
    </lineage>
</organism>
<dbReference type="InterPro" id="IPR001584">
    <property type="entry name" value="Integrase_cat-core"/>
</dbReference>
<evidence type="ECO:0000256" key="4">
    <source>
        <dbReference type="ARBA" id="ARBA00022801"/>
    </source>
</evidence>
<dbReference type="Pfam" id="PF00665">
    <property type="entry name" value="rve"/>
    <property type="match status" value="1"/>
</dbReference>
<dbReference type="SUPFAM" id="SSF53098">
    <property type="entry name" value="Ribonuclease H-like"/>
    <property type="match status" value="1"/>
</dbReference>
<dbReference type="InterPro" id="IPR043502">
    <property type="entry name" value="DNA/RNA_pol_sf"/>
</dbReference>
<evidence type="ECO:0000256" key="5">
    <source>
        <dbReference type="SAM" id="MobiDB-lite"/>
    </source>
</evidence>
<dbReference type="SUPFAM" id="SSF56672">
    <property type="entry name" value="DNA/RNA polymerases"/>
    <property type="match status" value="1"/>
</dbReference>
<dbReference type="InterPro" id="IPR054722">
    <property type="entry name" value="PolX-like_BBD"/>
</dbReference>
<keyword evidence="4" id="KW-0378">Hydrolase</keyword>
<evidence type="ECO:0000256" key="3">
    <source>
        <dbReference type="ARBA" id="ARBA00022750"/>
    </source>
</evidence>
<keyword evidence="1" id="KW-0645">Protease</keyword>
<dbReference type="Proteomes" id="UP000233837">
    <property type="component" value="Unassembled WGS sequence"/>
</dbReference>
<dbReference type="InterPro" id="IPR013103">
    <property type="entry name" value="RVT_2"/>
</dbReference>
<protein>
    <submittedName>
        <fullName evidence="7">Retrovirus-related Pol polyprotein from transposon TNT 1-94</fullName>
    </submittedName>
</protein>
<dbReference type="PANTHER" id="PTHR42648">
    <property type="entry name" value="TRANSPOSASE, PUTATIVE-RELATED"/>
    <property type="match status" value="1"/>
</dbReference>
<dbReference type="GO" id="GO:0003676">
    <property type="term" value="F:nucleic acid binding"/>
    <property type="evidence" value="ECO:0007669"/>
    <property type="project" value="InterPro"/>
</dbReference>
<dbReference type="InterPro" id="IPR012337">
    <property type="entry name" value="RNaseH-like_sf"/>
</dbReference>
<sequence length="1169" mass="132523">MNNQSMVQYLTQIKTIADNLSAAGMNLDQEDITLYTLNGLPSSYNAFKTSIRTMLQPIDLDNLYSLLISEEINIQADSLRNTTLQESSTALYTFRGRGKRTRGRNSSQTSRTNPGQPVQCQICNKRGHTANNCWHRSNLTVNPPETQNTSSRAMIAPTEQENQDWYLDSGASAHLTHSLDNVSQATSYNGNDHITIGDGRNIPIAHSGNGILPTPSSKLKLQSLFHVPNLSYNLLSIFQLTKDNNVSVYFDTNGFIIKDLKTNHTILSGPSRRGLYPISISKSPMNKKALAAVSNPASWWHQRLGHTTHQTLRLVSNTNKSLNIPKNVSVCENCIASKGHKLVFSHTASRSLTPLQLIHTDVWGPSPVPSHQGFLYYVAFIDDFSKFTWVFPIHNKSDVFFKFVQFKTQVEKQTNFQIKCLRSDGGKEYLNSTFANFLNQHGIQHQTSCPYTPEQNGSAERKHRHLIEMTRTLLHTASMPCTFWPDAVLTASYIINRLPSIHNKLSSPLQLLYNKQPDYKFLKIFGCACFPWIPPAQRHKLEPRSRQCIFLGYSSISKGYKCLDLITNKIVVSRHVIFDESKFPFQHSDSQITIPERMSSNPSMLVPTHAAVHHNSKHPMTTRLQSGKLKPIQRLNLLHMQKSHTTDTLSDPTTYQEASKHSHWRAAMADEFYALQRQGTWDLVPLPPNTSPLGSKWTFRTKYNSDGTVARFKARLVAQGNTQQYGVNYLETFSPVAKFTTIRTFLTIAIHFNWPVHQIDITNAFLHGNLNETIFMKQPKGFEDDNQPNYVCKLNKTIYGLKQSPRMWFHMLSTHLQSIGFVAGKADSSMFIFSKDDVQLFMVIYVDDILLTGNKNEMITSTITQLKTKFDMKHLGLAHSFLGIQITRTNNSFFLSQSQYANTILDTAGMSNCKPLANPSYTKTPVPLAQEVLGNDPKLYRHLVGSLQYLTLTRPDISFAVNSLCQHMHNPISLDFLLLNRLLRYIRGTLTYGLPITQGDLVLQSFSDVDWAGDKDTRRSTTGYCTFLGHTLVSWSVKKQHTVERSSTEAEYRAIATALTYIIWLRRLLLDFNISLTMPTTLYCDSTSAIALANNPVFHARTKHIEIDHYFIRDHINSKTVNIFPISTKDQVADIFTKQLSTSRYQILRDKLTVHQKTISLRGCIKGYV</sequence>
<dbReference type="EMBL" id="KZ503497">
    <property type="protein sequence ID" value="PKU63435.1"/>
    <property type="molecule type" value="Genomic_DNA"/>
</dbReference>
<dbReference type="PROSITE" id="PS50994">
    <property type="entry name" value="INTEGRASE"/>
    <property type="match status" value="1"/>
</dbReference>
<dbReference type="PANTHER" id="PTHR42648:SF26">
    <property type="entry name" value="INTEGRASE CATALYTIC DOMAIN-CONTAINING PROTEIN"/>
    <property type="match status" value="1"/>
</dbReference>
<accession>A0A2I0VJ52</accession>
<reference evidence="7 8" key="2">
    <citation type="journal article" date="2017" name="Nature">
        <title>The Apostasia genome and the evolution of orchids.</title>
        <authorList>
            <person name="Zhang G.Q."/>
            <person name="Liu K.W."/>
            <person name="Li Z."/>
            <person name="Lohaus R."/>
            <person name="Hsiao Y.Y."/>
            <person name="Niu S.C."/>
            <person name="Wang J.Y."/>
            <person name="Lin Y.C."/>
            <person name="Xu Q."/>
            <person name="Chen L.J."/>
            <person name="Yoshida K."/>
            <person name="Fujiwara S."/>
            <person name="Wang Z.W."/>
            <person name="Zhang Y.Q."/>
            <person name="Mitsuda N."/>
            <person name="Wang M."/>
            <person name="Liu G.H."/>
            <person name="Pecoraro L."/>
            <person name="Huang H.X."/>
            <person name="Xiao X.J."/>
            <person name="Lin M."/>
            <person name="Wu X.Y."/>
            <person name="Wu W.L."/>
            <person name="Chen Y.Y."/>
            <person name="Chang S.B."/>
            <person name="Sakamoto S."/>
            <person name="Ohme-Takagi M."/>
            <person name="Yagi M."/>
            <person name="Zeng S.J."/>
            <person name="Shen C.Y."/>
            <person name="Yeh C.M."/>
            <person name="Luo Y.B."/>
            <person name="Tsai W.C."/>
            <person name="Van de Peer Y."/>
            <person name="Liu Z.J."/>
        </authorList>
    </citation>
    <scope>NUCLEOTIDE SEQUENCE [LARGE SCALE GENOMIC DNA]</scope>
    <source>
        <tissue evidence="7">The whole plant</tissue>
    </source>
</reference>
<keyword evidence="2" id="KW-0479">Metal-binding</keyword>
<evidence type="ECO:0000256" key="2">
    <source>
        <dbReference type="ARBA" id="ARBA00022723"/>
    </source>
</evidence>
<dbReference type="CDD" id="cd09272">
    <property type="entry name" value="RNase_HI_RT_Ty1"/>
    <property type="match status" value="1"/>
</dbReference>
<evidence type="ECO:0000259" key="6">
    <source>
        <dbReference type="PROSITE" id="PS50994"/>
    </source>
</evidence>
<feature type="domain" description="Integrase catalytic" evidence="6">
    <location>
        <begin position="350"/>
        <end position="516"/>
    </location>
</feature>
<dbReference type="Pfam" id="PF13976">
    <property type="entry name" value="gag_pre-integrs"/>
    <property type="match status" value="1"/>
</dbReference>
<dbReference type="GO" id="GO:0006508">
    <property type="term" value="P:proteolysis"/>
    <property type="evidence" value="ECO:0007669"/>
    <property type="project" value="UniProtKB-KW"/>
</dbReference>
<gene>
    <name evidence="7" type="ORF">MA16_Dca010045</name>
</gene>
<dbReference type="Pfam" id="PF14223">
    <property type="entry name" value="Retrotran_gag_2"/>
    <property type="match status" value="1"/>
</dbReference>
<keyword evidence="3" id="KW-0064">Aspartyl protease</keyword>
<evidence type="ECO:0000313" key="8">
    <source>
        <dbReference type="Proteomes" id="UP000233837"/>
    </source>
</evidence>
<keyword evidence="8" id="KW-1185">Reference proteome</keyword>
<dbReference type="InterPro" id="IPR036397">
    <property type="entry name" value="RNaseH_sf"/>
</dbReference>
<dbReference type="GO" id="GO:0046872">
    <property type="term" value="F:metal ion binding"/>
    <property type="evidence" value="ECO:0007669"/>
    <property type="project" value="UniProtKB-KW"/>
</dbReference>
<dbReference type="GO" id="GO:0015074">
    <property type="term" value="P:DNA integration"/>
    <property type="evidence" value="ECO:0007669"/>
    <property type="project" value="InterPro"/>
</dbReference>
<dbReference type="InterPro" id="IPR057670">
    <property type="entry name" value="SH3_retrovirus"/>
</dbReference>
<evidence type="ECO:0000313" key="7">
    <source>
        <dbReference type="EMBL" id="PKU63435.1"/>
    </source>
</evidence>